<dbReference type="EMBL" id="JAIXMP010000006">
    <property type="protein sequence ID" value="KAI9271843.1"/>
    <property type="molecule type" value="Genomic_DNA"/>
</dbReference>
<dbReference type="AlphaFoldDB" id="A0AAD5KNG4"/>
<evidence type="ECO:0000313" key="2">
    <source>
        <dbReference type="EMBL" id="KAI9271843.1"/>
    </source>
</evidence>
<feature type="region of interest" description="Disordered" evidence="1">
    <location>
        <begin position="138"/>
        <end position="158"/>
    </location>
</feature>
<feature type="compositionally biased region" description="Basic and acidic residues" evidence="1">
    <location>
        <begin position="138"/>
        <end position="149"/>
    </location>
</feature>
<protein>
    <submittedName>
        <fullName evidence="2">Uncharacterized protein</fullName>
    </submittedName>
</protein>
<gene>
    <name evidence="2" type="ORF">BDA99DRAFT_557051</name>
</gene>
<sequence length="183" mass="20313">MSLNDQENNPEVRQEIHQSLTTVKKSLLRQSTQELDKDISDELAKRSCATITRELVQNTAQLTMTHKQAQGGQASSTANDLDVTEGDWAVKVWMPLLECITRDDQDLRLKWGESSDDCSKVTEGQIGFKVDVRVVHDNHGAQRSKRETDTGNGELHAPDKLVTQVLGGKDLSVPALQLANSYD</sequence>
<name>A0AAD5KNG4_9FUNG</name>
<accession>A0AAD5KNG4</accession>
<keyword evidence="3" id="KW-1185">Reference proteome</keyword>
<evidence type="ECO:0000313" key="3">
    <source>
        <dbReference type="Proteomes" id="UP001209540"/>
    </source>
</evidence>
<evidence type="ECO:0000256" key="1">
    <source>
        <dbReference type="SAM" id="MobiDB-lite"/>
    </source>
</evidence>
<proteinExistence type="predicted"/>
<reference evidence="2" key="2">
    <citation type="submission" date="2023-02" db="EMBL/GenBank/DDBJ databases">
        <authorList>
            <consortium name="DOE Joint Genome Institute"/>
            <person name="Mondo S.J."/>
            <person name="Chang Y."/>
            <person name="Wang Y."/>
            <person name="Ahrendt S."/>
            <person name="Andreopoulos W."/>
            <person name="Barry K."/>
            <person name="Beard J."/>
            <person name="Benny G.L."/>
            <person name="Blankenship S."/>
            <person name="Bonito G."/>
            <person name="Cuomo C."/>
            <person name="Desiro A."/>
            <person name="Gervers K.A."/>
            <person name="Hundley H."/>
            <person name="Kuo A."/>
            <person name="LaButti K."/>
            <person name="Lang B.F."/>
            <person name="Lipzen A."/>
            <person name="O'Donnell K."/>
            <person name="Pangilinan J."/>
            <person name="Reynolds N."/>
            <person name="Sandor L."/>
            <person name="Smith M.W."/>
            <person name="Tsang A."/>
            <person name="Grigoriev I.V."/>
            <person name="Stajich J.E."/>
            <person name="Spatafora J.W."/>
        </authorList>
    </citation>
    <scope>NUCLEOTIDE SEQUENCE</scope>
    <source>
        <strain evidence="2">RSA 2281</strain>
    </source>
</reference>
<comment type="caution">
    <text evidence="2">The sequence shown here is derived from an EMBL/GenBank/DDBJ whole genome shotgun (WGS) entry which is preliminary data.</text>
</comment>
<organism evidence="2 3">
    <name type="scientific">Phascolomyces articulosus</name>
    <dbReference type="NCBI Taxonomy" id="60185"/>
    <lineage>
        <taxon>Eukaryota</taxon>
        <taxon>Fungi</taxon>
        <taxon>Fungi incertae sedis</taxon>
        <taxon>Mucoromycota</taxon>
        <taxon>Mucoromycotina</taxon>
        <taxon>Mucoromycetes</taxon>
        <taxon>Mucorales</taxon>
        <taxon>Lichtheimiaceae</taxon>
        <taxon>Phascolomyces</taxon>
    </lineage>
</organism>
<reference evidence="2" key="1">
    <citation type="journal article" date="2022" name="IScience">
        <title>Evolution of zygomycete secretomes and the origins of terrestrial fungal ecologies.</title>
        <authorList>
            <person name="Chang Y."/>
            <person name="Wang Y."/>
            <person name="Mondo S."/>
            <person name="Ahrendt S."/>
            <person name="Andreopoulos W."/>
            <person name="Barry K."/>
            <person name="Beard J."/>
            <person name="Benny G.L."/>
            <person name="Blankenship S."/>
            <person name="Bonito G."/>
            <person name="Cuomo C."/>
            <person name="Desiro A."/>
            <person name="Gervers K.A."/>
            <person name="Hundley H."/>
            <person name="Kuo A."/>
            <person name="LaButti K."/>
            <person name="Lang B.F."/>
            <person name="Lipzen A."/>
            <person name="O'Donnell K."/>
            <person name="Pangilinan J."/>
            <person name="Reynolds N."/>
            <person name="Sandor L."/>
            <person name="Smith M.E."/>
            <person name="Tsang A."/>
            <person name="Grigoriev I.V."/>
            <person name="Stajich J.E."/>
            <person name="Spatafora J.W."/>
        </authorList>
    </citation>
    <scope>NUCLEOTIDE SEQUENCE</scope>
    <source>
        <strain evidence="2">RSA 2281</strain>
    </source>
</reference>
<dbReference type="Proteomes" id="UP001209540">
    <property type="component" value="Unassembled WGS sequence"/>
</dbReference>